<feature type="compositionally biased region" description="Low complexity" evidence="1">
    <location>
        <begin position="153"/>
        <end position="163"/>
    </location>
</feature>
<organism evidence="2 3">
    <name type="scientific">Pseudorhizobium tarimense</name>
    <dbReference type="NCBI Taxonomy" id="1079109"/>
    <lineage>
        <taxon>Bacteria</taxon>
        <taxon>Pseudomonadati</taxon>
        <taxon>Pseudomonadota</taxon>
        <taxon>Alphaproteobacteria</taxon>
        <taxon>Hyphomicrobiales</taxon>
        <taxon>Rhizobiaceae</taxon>
        <taxon>Rhizobium/Agrobacterium group</taxon>
        <taxon>Pseudorhizobium</taxon>
    </lineage>
</organism>
<sequence length="220" mass="23790">MTNTAEAVFWQNAHDVLRRMGMRHLHPAHGAAVDIVRWCMVVRGRPTHHRERFLERESPALLAYLERLASNADAVGWRTLEQRVQLHAQILNETGMQPCESPRLAAIWHSLPTLAALGQKILDRVAENKELLKQLGLPTPDDVAGSGDDTGKAGKAGSAASARPGPPLLLLPRISVVPTQTEDRALDLDESPSDEPETGDEPDPDGPDGTEGPKGPGGPK</sequence>
<keyword evidence="3" id="KW-1185">Reference proteome</keyword>
<feature type="compositionally biased region" description="Acidic residues" evidence="1">
    <location>
        <begin position="188"/>
        <end position="208"/>
    </location>
</feature>
<proteinExistence type="predicted"/>
<protein>
    <submittedName>
        <fullName evidence="2">Uncharacterized protein</fullName>
    </submittedName>
</protein>
<comment type="caution">
    <text evidence="2">The sequence shown here is derived from an EMBL/GenBank/DDBJ whole genome shotgun (WGS) entry which is preliminary data.</text>
</comment>
<name>A0ABV2H6D2_9HYPH</name>
<evidence type="ECO:0000313" key="2">
    <source>
        <dbReference type="EMBL" id="MET3586106.1"/>
    </source>
</evidence>
<gene>
    <name evidence="2" type="ORF">ABID21_002221</name>
</gene>
<evidence type="ECO:0000256" key="1">
    <source>
        <dbReference type="SAM" id="MobiDB-lite"/>
    </source>
</evidence>
<evidence type="ECO:0000313" key="3">
    <source>
        <dbReference type="Proteomes" id="UP001549031"/>
    </source>
</evidence>
<dbReference type="Proteomes" id="UP001549031">
    <property type="component" value="Unassembled WGS sequence"/>
</dbReference>
<reference evidence="2 3" key="1">
    <citation type="submission" date="2024-06" db="EMBL/GenBank/DDBJ databases">
        <title>Genomic Encyclopedia of Type Strains, Phase IV (KMG-IV): sequencing the most valuable type-strain genomes for metagenomic binning, comparative biology and taxonomic classification.</title>
        <authorList>
            <person name="Goeker M."/>
        </authorList>
    </citation>
    <scope>NUCLEOTIDE SEQUENCE [LARGE SCALE GENOMIC DNA]</scope>
    <source>
        <strain evidence="2 3">DSM 105042</strain>
    </source>
</reference>
<dbReference type="EMBL" id="JBEPLJ010000007">
    <property type="protein sequence ID" value="MET3586106.1"/>
    <property type="molecule type" value="Genomic_DNA"/>
</dbReference>
<accession>A0ABV2H6D2</accession>
<feature type="region of interest" description="Disordered" evidence="1">
    <location>
        <begin position="136"/>
        <end position="220"/>
    </location>
</feature>